<evidence type="ECO:0000256" key="1">
    <source>
        <dbReference type="ARBA" id="ARBA00004549"/>
    </source>
</evidence>
<dbReference type="InterPro" id="IPR036388">
    <property type="entry name" value="WH-like_DNA-bd_sf"/>
</dbReference>
<keyword evidence="6" id="KW-1133">Transmembrane helix</keyword>
<evidence type="ECO:0000256" key="12">
    <source>
        <dbReference type="ARBA" id="ARBA00053920"/>
    </source>
</evidence>
<dbReference type="FunFam" id="1.10.10.10:FF:000217">
    <property type="entry name" value="Peroxisomal membrane protein PEX14"/>
    <property type="match status" value="1"/>
</dbReference>
<evidence type="ECO:0000256" key="10">
    <source>
        <dbReference type="ARBA" id="ARBA00029502"/>
    </source>
</evidence>
<evidence type="ECO:0000256" key="9">
    <source>
        <dbReference type="ARBA" id="ARBA00023140"/>
    </source>
</evidence>
<feature type="compositionally biased region" description="Low complexity" evidence="15">
    <location>
        <begin position="95"/>
        <end position="122"/>
    </location>
</feature>
<feature type="compositionally biased region" description="Low complexity" evidence="15">
    <location>
        <begin position="542"/>
        <end position="552"/>
    </location>
</feature>
<organism evidence="18 19">
    <name type="scientific">Coccomyxa viridis</name>
    <dbReference type="NCBI Taxonomy" id="1274662"/>
    <lineage>
        <taxon>Eukaryota</taxon>
        <taxon>Viridiplantae</taxon>
        <taxon>Chlorophyta</taxon>
        <taxon>core chlorophytes</taxon>
        <taxon>Trebouxiophyceae</taxon>
        <taxon>Trebouxiophyceae incertae sedis</taxon>
        <taxon>Coccomyxaceae</taxon>
        <taxon>Coccomyxa</taxon>
    </lineage>
</organism>
<feature type="region of interest" description="Disordered" evidence="15">
    <location>
        <begin position="1"/>
        <end position="51"/>
    </location>
</feature>
<evidence type="ECO:0000256" key="5">
    <source>
        <dbReference type="ARBA" id="ARBA00022927"/>
    </source>
</evidence>
<keyword evidence="9 14" id="KW-0576">Peroxisome</keyword>
<keyword evidence="8 14" id="KW-0472">Membrane</keyword>
<keyword evidence="7" id="KW-0811">Translocation</keyword>
<evidence type="ECO:0000259" key="16">
    <source>
        <dbReference type="Pfam" id="PF04695"/>
    </source>
</evidence>
<dbReference type="InterPro" id="IPR040554">
    <property type="entry name" value="KPWE_PEX14_dom"/>
</dbReference>
<dbReference type="Pfam" id="PF04695">
    <property type="entry name" value="Pex14_N"/>
    <property type="match status" value="1"/>
</dbReference>
<dbReference type="GO" id="GO:0005102">
    <property type="term" value="F:signaling receptor binding"/>
    <property type="evidence" value="ECO:0007669"/>
    <property type="project" value="TreeGrafter"/>
</dbReference>
<dbReference type="GO" id="GO:0005778">
    <property type="term" value="C:peroxisomal membrane"/>
    <property type="evidence" value="ECO:0007669"/>
    <property type="project" value="UniProtKB-SubCell"/>
</dbReference>
<evidence type="ECO:0000259" key="17">
    <source>
        <dbReference type="Pfam" id="PF17733"/>
    </source>
</evidence>
<accession>A0AAV1IH23</accession>
<dbReference type="Gene3D" id="1.10.10.10">
    <property type="entry name" value="Winged helix-like DNA-binding domain superfamily/Winged helix DNA-binding domain"/>
    <property type="match status" value="1"/>
</dbReference>
<name>A0AAV1IH23_9CHLO</name>
<evidence type="ECO:0000256" key="2">
    <source>
        <dbReference type="ARBA" id="ARBA00005443"/>
    </source>
</evidence>
<keyword evidence="5 14" id="KW-0653">Protein transport</keyword>
<evidence type="ECO:0000256" key="4">
    <source>
        <dbReference type="ARBA" id="ARBA00022692"/>
    </source>
</evidence>
<feature type="compositionally biased region" description="Low complexity" evidence="15">
    <location>
        <begin position="500"/>
        <end position="519"/>
    </location>
</feature>
<evidence type="ECO:0000313" key="19">
    <source>
        <dbReference type="Proteomes" id="UP001314263"/>
    </source>
</evidence>
<feature type="region of interest" description="Disordered" evidence="15">
    <location>
        <begin position="361"/>
        <end position="552"/>
    </location>
</feature>
<comment type="caution">
    <text evidence="18">The sequence shown here is derived from an EMBL/GenBank/DDBJ whole genome shotgun (WGS) entry which is preliminary data.</text>
</comment>
<protein>
    <recommendedName>
        <fullName evidence="10 14">Peroxisomal membrane protein PEX14</fullName>
    </recommendedName>
    <alternativeName>
        <fullName evidence="11 14">Peroxin-14</fullName>
    </alternativeName>
</protein>
<comment type="similarity">
    <text evidence="2 14">Belongs to the peroxin-14 family.</text>
</comment>
<evidence type="ECO:0000256" key="7">
    <source>
        <dbReference type="ARBA" id="ARBA00023010"/>
    </source>
</evidence>
<dbReference type="AlphaFoldDB" id="A0AAV1IH23"/>
<dbReference type="InterPro" id="IPR006785">
    <property type="entry name" value="Pex14_N"/>
</dbReference>
<sequence>MDKIDGSVSGAAIESPDGQAHIADAVQQTTGFTPAAEPHDEKHQPLREDQIQNAVAFLAHPKVRGSPVDSKRSFLEKKGLTPDEIAEAFKRVPETPSASTPAAATGLPSQAAAAPPKPYPTATADALQQLQPAPLQQQQPQPIRWTQVVIGVGLLAAVSYAVKQFVAPKVSQWYHEWRQDDDKAKAEEEQQKTAQLVADAIQGQTAEMQKTLDSLKDALATLEKGKAPAETVRDSITLTDLRSELRVLASSLNEFSSPAKAGSGEAEGEALEEIRVLMSTMVQQMQQLPDALKPSAAPSPPFGGFGSQQGGTAFAAHAAHPLPNGESPERASPLSNGDAPSQPPHPASYMEVLEMLEKGETPPNIRTDIMDEPPDPAAVPSSARLQPRAKPWERSAPPAASSAFPTILPGASGGFPGSSAVNTFPPASRAAISPRGPAIEGMGESSDRPREDGLARVTELPAGGPHDAESSSSSPAAPWRPPAVPQSSLPRPAEPAASLQSAAGSTAGPPSQPAAQQQGEWKHKWAAPEQPERPEAAREGADAAQEEAGGSA</sequence>
<feature type="region of interest" description="Disordered" evidence="15">
    <location>
        <begin position="291"/>
        <end position="346"/>
    </location>
</feature>
<feature type="domain" description="Peroxisomal membrane protein PEX14-like KPWE" evidence="17">
    <location>
        <begin position="344"/>
        <end position="394"/>
    </location>
</feature>
<comment type="function">
    <text evidence="12 14">Component of the PEX13-PEX14 docking complex, a translocon channel that specifically mediates the import of peroxisomal cargo proteins bound to PEX5 receptor. The PEX13-PEX14 docking complex forms a large import pore which can be opened to a diameter of about 9 nm. Mechanistically, PEX5 receptor along with cargo proteins associates with the PEX14 subunit of the PEX13-PEX14 docking complex in the cytosol, leading to the insertion of the receptor into the organelle membrane with the concomitant translocation of the cargo into the peroxisome matrix.</text>
</comment>
<evidence type="ECO:0000256" key="14">
    <source>
        <dbReference type="RuleBase" id="RU367032"/>
    </source>
</evidence>
<reference evidence="18 19" key="1">
    <citation type="submission" date="2023-10" db="EMBL/GenBank/DDBJ databases">
        <authorList>
            <person name="Maclean D."/>
            <person name="Macfadyen A."/>
        </authorList>
    </citation>
    <scope>NUCLEOTIDE SEQUENCE [LARGE SCALE GENOMIC DNA]</scope>
</reference>
<dbReference type="EMBL" id="CAUYUE010000013">
    <property type="protein sequence ID" value="CAK0785755.1"/>
    <property type="molecule type" value="Genomic_DNA"/>
</dbReference>
<feature type="compositionally biased region" description="Low complexity" evidence="15">
    <location>
        <begin position="395"/>
        <end position="405"/>
    </location>
</feature>
<keyword evidence="4" id="KW-0812">Transmembrane</keyword>
<dbReference type="Proteomes" id="UP001314263">
    <property type="component" value="Unassembled WGS sequence"/>
</dbReference>
<dbReference type="PANTHER" id="PTHR23058">
    <property type="entry name" value="PEROXISOMAL MEMBRANE PROTEIN PEX14"/>
    <property type="match status" value="1"/>
</dbReference>
<gene>
    <name evidence="18" type="ORF">CVIRNUC_008966</name>
</gene>
<evidence type="ECO:0000256" key="6">
    <source>
        <dbReference type="ARBA" id="ARBA00022989"/>
    </source>
</evidence>
<dbReference type="PANTHER" id="PTHR23058:SF0">
    <property type="entry name" value="PEROXISOMAL MEMBRANE PROTEIN PEX14"/>
    <property type="match status" value="1"/>
</dbReference>
<proteinExistence type="inferred from homology"/>
<evidence type="ECO:0000256" key="11">
    <source>
        <dbReference type="ARBA" id="ARBA00029691"/>
    </source>
</evidence>
<evidence type="ECO:0000313" key="18">
    <source>
        <dbReference type="EMBL" id="CAK0785755.1"/>
    </source>
</evidence>
<feature type="compositionally biased region" description="Basic and acidic residues" evidence="15">
    <location>
        <begin position="530"/>
        <end position="541"/>
    </location>
</feature>
<dbReference type="InterPro" id="IPR025655">
    <property type="entry name" value="PEX14"/>
</dbReference>
<dbReference type="GO" id="GO:1990429">
    <property type="term" value="C:peroxisomal importomer complex"/>
    <property type="evidence" value="ECO:0007669"/>
    <property type="project" value="TreeGrafter"/>
</dbReference>
<dbReference type="Pfam" id="PF17733">
    <property type="entry name" value="KPWE_dom"/>
    <property type="match status" value="1"/>
</dbReference>
<dbReference type="GO" id="GO:0016560">
    <property type="term" value="P:protein import into peroxisome matrix, docking"/>
    <property type="evidence" value="ECO:0007669"/>
    <property type="project" value="UniProtKB-UniRule"/>
</dbReference>
<comment type="subcellular location">
    <subcellularLocation>
        <location evidence="1">Peroxisome membrane</location>
        <topology evidence="1">Single-pass membrane protein</topology>
    </subcellularLocation>
</comment>
<feature type="region of interest" description="Disordered" evidence="15">
    <location>
        <begin position="90"/>
        <end position="122"/>
    </location>
</feature>
<keyword evidence="19" id="KW-1185">Reference proteome</keyword>
<evidence type="ECO:0000256" key="13">
    <source>
        <dbReference type="ARBA" id="ARBA00064754"/>
    </source>
</evidence>
<evidence type="ECO:0000256" key="8">
    <source>
        <dbReference type="ARBA" id="ARBA00023136"/>
    </source>
</evidence>
<comment type="subunit">
    <text evidence="13">Interacts with PEX13; forming the PEX13-PEX14 docking complex. Interacts with PEX5 (via WxxxF/Y motifs).</text>
</comment>
<evidence type="ECO:0000256" key="15">
    <source>
        <dbReference type="SAM" id="MobiDB-lite"/>
    </source>
</evidence>
<feature type="domain" description="Peroxisome membrane anchor protein Pex14p N-terminal" evidence="16">
    <location>
        <begin position="47"/>
        <end position="91"/>
    </location>
</feature>
<keyword evidence="3 14" id="KW-0813">Transport</keyword>
<evidence type="ECO:0000256" key="3">
    <source>
        <dbReference type="ARBA" id="ARBA00022448"/>
    </source>
</evidence>
<feature type="compositionally biased region" description="Basic and acidic residues" evidence="15">
    <location>
        <begin position="37"/>
        <end position="50"/>
    </location>
</feature>
<feature type="compositionally biased region" description="Basic and acidic residues" evidence="15">
    <location>
        <begin position="445"/>
        <end position="454"/>
    </location>
</feature>